<organism evidence="2 3">
    <name type="scientific">Caryophanon tenue</name>
    <dbReference type="NCBI Taxonomy" id="33978"/>
    <lineage>
        <taxon>Bacteria</taxon>
        <taxon>Bacillati</taxon>
        <taxon>Bacillota</taxon>
        <taxon>Bacilli</taxon>
        <taxon>Bacillales</taxon>
        <taxon>Caryophanaceae</taxon>
        <taxon>Caryophanon</taxon>
    </lineage>
</organism>
<dbReference type="CDD" id="cd03024">
    <property type="entry name" value="DsbA_FrnE"/>
    <property type="match status" value="1"/>
</dbReference>
<dbReference type="PANTHER" id="PTHR13887:SF41">
    <property type="entry name" value="THIOREDOXIN SUPERFAMILY PROTEIN"/>
    <property type="match status" value="1"/>
</dbReference>
<evidence type="ECO:0000313" key="3">
    <source>
        <dbReference type="Proteomes" id="UP000093199"/>
    </source>
</evidence>
<dbReference type="Gene3D" id="3.40.30.10">
    <property type="entry name" value="Glutaredoxin"/>
    <property type="match status" value="1"/>
</dbReference>
<keyword evidence="2" id="KW-0378">Hydrolase</keyword>
<dbReference type="GO" id="GO:0016491">
    <property type="term" value="F:oxidoreductase activity"/>
    <property type="evidence" value="ECO:0007669"/>
    <property type="project" value="InterPro"/>
</dbReference>
<dbReference type="SUPFAM" id="SSF52833">
    <property type="entry name" value="Thioredoxin-like"/>
    <property type="match status" value="1"/>
</dbReference>
<comment type="caution">
    <text evidence="2">The sequence shown here is derived from an EMBL/GenBank/DDBJ whole genome shotgun (WGS) entry which is preliminary data.</text>
</comment>
<evidence type="ECO:0000313" key="2">
    <source>
        <dbReference type="EMBL" id="OCS84715.1"/>
    </source>
</evidence>
<proteinExistence type="predicted"/>
<dbReference type="GO" id="GO:0016787">
    <property type="term" value="F:hydrolase activity"/>
    <property type="evidence" value="ECO:0007669"/>
    <property type="project" value="UniProtKB-KW"/>
</dbReference>
<gene>
    <name evidence="2" type="ORF">A6M13_03825</name>
</gene>
<dbReference type="PANTHER" id="PTHR13887">
    <property type="entry name" value="GLUTATHIONE S-TRANSFERASE KAPPA"/>
    <property type="match status" value="1"/>
</dbReference>
<keyword evidence="3" id="KW-1185">Reference proteome</keyword>
<dbReference type="RefSeq" id="WP_066546031.1">
    <property type="nucleotide sequence ID" value="NZ_MASJ01000023.1"/>
</dbReference>
<dbReference type="Proteomes" id="UP000093199">
    <property type="component" value="Unassembled WGS sequence"/>
</dbReference>
<accession>A0A1C0YC48</accession>
<name>A0A1C0YC48_9BACL</name>
<dbReference type="STRING" id="33978.A6M13_03825"/>
<dbReference type="InterPro" id="IPR001853">
    <property type="entry name" value="DSBA-like_thioredoxin_dom"/>
</dbReference>
<dbReference type="OrthoDB" id="9799122at2"/>
<protein>
    <submittedName>
        <fullName evidence="2">Peptidoglycan hydrolase</fullName>
    </submittedName>
</protein>
<dbReference type="AlphaFoldDB" id="A0A1C0YC48"/>
<evidence type="ECO:0000259" key="1">
    <source>
        <dbReference type="Pfam" id="PF01323"/>
    </source>
</evidence>
<sequence length="225" mass="25315">MNIEVFSDFACPFCYIGKKRLEQAIVQLGLEQDVTISYKAYQLRPDASKTDTTRLTEAVMSEEMMASITAHANEVGLTYRLDLVQIGNTENAHRLAKWAQTKGAEHAFIEETLHRYFTQGLNVNDDETLVQIIEALGLPVDEARAVLQDEHVFQEALAQDRYDTQQIPVTSVPFFVFENRYGIKGVEPLEVFVQTLRQTKAYVDKQQALRIAGSDGTSCSIDGCE</sequence>
<dbReference type="EMBL" id="MASJ01000023">
    <property type="protein sequence ID" value="OCS84715.1"/>
    <property type="molecule type" value="Genomic_DNA"/>
</dbReference>
<feature type="domain" description="DSBA-like thioredoxin" evidence="1">
    <location>
        <begin position="3"/>
        <end position="196"/>
    </location>
</feature>
<dbReference type="Pfam" id="PF01323">
    <property type="entry name" value="DSBA"/>
    <property type="match status" value="1"/>
</dbReference>
<reference evidence="2 3" key="1">
    <citation type="submission" date="2016-07" db="EMBL/GenBank/DDBJ databases">
        <title>Caryophanon tenue genome sequencing.</title>
        <authorList>
            <person name="Verma A."/>
            <person name="Pal Y."/>
            <person name="Krishnamurthi S."/>
        </authorList>
    </citation>
    <scope>NUCLEOTIDE SEQUENCE [LARGE SCALE GENOMIC DNA]</scope>
    <source>
        <strain evidence="2 3">DSM 14152</strain>
    </source>
</reference>
<dbReference type="InterPro" id="IPR036249">
    <property type="entry name" value="Thioredoxin-like_sf"/>
</dbReference>